<evidence type="ECO:0000256" key="6">
    <source>
        <dbReference type="ARBA" id="ARBA00022989"/>
    </source>
</evidence>
<comment type="similarity">
    <text evidence="15">Belongs to the glutamate-gated ion channel (TC 1.A.10.1) family.</text>
</comment>
<keyword evidence="13 15" id="KW-1071">Ligand-gated ion channel</keyword>
<feature type="transmembrane region" description="Helical" evidence="15">
    <location>
        <begin position="535"/>
        <end position="557"/>
    </location>
</feature>
<dbReference type="InterPro" id="IPR001320">
    <property type="entry name" value="Iontro_rcpt_C"/>
</dbReference>
<dbReference type="InterPro" id="IPR019594">
    <property type="entry name" value="Glu/Gly-bd"/>
</dbReference>
<keyword evidence="12 15" id="KW-0628">Postsynaptic cell membrane</keyword>
<reference evidence="20" key="1">
    <citation type="submission" date="2025-08" db="UniProtKB">
        <authorList>
            <consortium name="RefSeq"/>
        </authorList>
    </citation>
    <scope>IDENTIFICATION</scope>
</reference>
<feature type="transmembrane region" description="Helical" evidence="15">
    <location>
        <begin position="808"/>
        <end position="830"/>
    </location>
</feature>
<dbReference type="SUPFAM" id="SSF53850">
    <property type="entry name" value="Periplasmic binding protein-like II"/>
    <property type="match status" value="1"/>
</dbReference>
<evidence type="ECO:0000313" key="19">
    <source>
        <dbReference type="Proteomes" id="UP000694915"/>
    </source>
</evidence>
<proteinExistence type="inferred from homology"/>
<evidence type="ECO:0000259" key="17">
    <source>
        <dbReference type="SMART" id="SM00079"/>
    </source>
</evidence>
<evidence type="ECO:0000256" key="10">
    <source>
        <dbReference type="ARBA" id="ARBA00023170"/>
    </source>
</evidence>
<dbReference type="PANTHER" id="PTHR18966">
    <property type="entry name" value="IONOTROPIC GLUTAMATE RECEPTOR"/>
    <property type="match status" value="1"/>
</dbReference>
<keyword evidence="2 15" id="KW-0813">Transport</keyword>
<feature type="transmembrane region" description="Helical" evidence="15">
    <location>
        <begin position="618"/>
        <end position="640"/>
    </location>
</feature>
<keyword evidence="19" id="KW-1185">Reference proteome</keyword>
<evidence type="ECO:0000256" key="13">
    <source>
        <dbReference type="ARBA" id="ARBA00023286"/>
    </source>
</evidence>
<evidence type="ECO:0000256" key="8">
    <source>
        <dbReference type="ARBA" id="ARBA00023065"/>
    </source>
</evidence>
<evidence type="ECO:0000256" key="5">
    <source>
        <dbReference type="ARBA" id="ARBA00022729"/>
    </source>
</evidence>
<keyword evidence="9 15" id="KW-0472">Membrane</keyword>
<comment type="subcellular location">
    <subcellularLocation>
        <location evidence="1">Cell membrane</location>
        <topology evidence="1">Multi-pass membrane protein</topology>
    </subcellularLocation>
    <subcellularLocation>
        <location evidence="15">Postsynaptic cell membrane</location>
        <topology evidence="15">Multi-pass membrane protein</topology>
    </subcellularLocation>
</comment>
<dbReference type="Gene3D" id="1.10.287.70">
    <property type="match status" value="2"/>
</dbReference>
<evidence type="ECO:0000256" key="1">
    <source>
        <dbReference type="ARBA" id="ARBA00004651"/>
    </source>
</evidence>
<dbReference type="RefSeq" id="XP_005350092.1">
    <property type="nucleotide sequence ID" value="XM_005350035.2"/>
</dbReference>
<evidence type="ECO:0000256" key="15">
    <source>
        <dbReference type="RuleBase" id="RU367118"/>
    </source>
</evidence>
<dbReference type="Gene3D" id="3.40.50.2300">
    <property type="match status" value="2"/>
</dbReference>
<dbReference type="InterPro" id="IPR001828">
    <property type="entry name" value="ANF_lig-bd_rcpt"/>
</dbReference>
<accession>A0ABM0KP44</accession>
<keyword evidence="6 15" id="KW-1133">Transmembrane helix</keyword>
<dbReference type="SUPFAM" id="SSF53822">
    <property type="entry name" value="Periplasmic binding protein-like I"/>
    <property type="match status" value="1"/>
</dbReference>
<keyword evidence="7 15" id="KW-0770">Synapse</keyword>
<dbReference type="GeneID" id="101998764"/>
<evidence type="ECO:0000256" key="16">
    <source>
        <dbReference type="SAM" id="MobiDB-lite"/>
    </source>
</evidence>
<feature type="compositionally biased region" description="Gly residues" evidence="16">
    <location>
        <begin position="866"/>
        <end position="875"/>
    </location>
</feature>
<comment type="function">
    <text evidence="15">Receptor for glutamate that functions as a ligand-gated ion channel in the central nervous system and plays an important role in excitatory synaptic transmission. L-glutamate acts as an excitatory neurotransmitter at many synapses in the central nervous system.</text>
</comment>
<feature type="region of interest" description="Disordered" evidence="16">
    <location>
        <begin position="860"/>
        <end position="879"/>
    </location>
</feature>
<keyword evidence="10 15" id="KW-0675">Receptor</keyword>
<keyword evidence="3 15" id="KW-1003">Cell membrane</keyword>
<dbReference type="InterPro" id="IPR028082">
    <property type="entry name" value="Peripla_BP_I"/>
</dbReference>
<dbReference type="Gene3D" id="3.40.190.10">
    <property type="entry name" value="Periplasmic binding protein-like II"/>
    <property type="match status" value="2"/>
</dbReference>
<evidence type="ECO:0000256" key="9">
    <source>
        <dbReference type="ARBA" id="ARBA00023136"/>
    </source>
</evidence>
<evidence type="ECO:0000256" key="4">
    <source>
        <dbReference type="ARBA" id="ARBA00022692"/>
    </source>
</evidence>
<protein>
    <recommendedName>
        <fullName evidence="15">Glutamate receptor</fullName>
    </recommendedName>
</protein>
<feature type="domain" description="Ionotropic glutamate receptor L-glutamate and glycine-binding" evidence="18">
    <location>
        <begin position="418"/>
        <end position="483"/>
    </location>
</feature>
<evidence type="ECO:0000259" key="18">
    <source>
        <dbReference type="SMART" id="SM00918"/>
    </source>
</evidence>
<dbReference type="SUPFAM" id="SSF81324">
    <property type="entry name" value="Voltage-gated potassium channels"/>
    <property type="match status" value="1"/>
</dbReference>
<dbReference type="Pfam" id="PF01094">
    <property type="entry name" value="ANF_receptor"/>
    <property type="match status" value="1"/>
</dbReference>
<keyword evidence="5 15" id="KW-0732">Signal</keyword>
<feature type="signal peptide" evidence="15">
    <location>
        <begin position="1"/>
        <end position="19"/>
    </location>
</feature>
<dbReference type="Pfam" id="PF10613">
    <property type="entry name" value="Lig_chan-Glu_bd"/>
    <property type="match status" value="1"/>
</dbReference>
<dbReference type="InterPro" id="IPR001508">
    <property type="entry name" value="Iono_Glu_rcpt_met"/>
</dbReference>
<dbReference type="SMART" id="SM00918">
    <property type="entry name" value="Lig_chan-Glu_bd"/>
    <property type="match status" value="1"/>
</dbReference>
<name>A0ABM0KP44_MICOH</name>
<organism evidence="19 20">
    <name type="scientific">Microtus ochrogaster</name>
    <name type="common">Prairie vole</name>
    <dbReference type="NCBI Taxonomy" id="79684"/>
    <lineage>
        <taxon>Eukaryota</taxon>
        <taxon>Metazoa</taxon>
        <taxon>Chordata</taxon>
        <taxon>Craniata</taxon>
        <taxon>Vertebrata</taxon>
        <taxon>Euteleostomi</taxon>
        <taxon>Mammalia</taxon>
        <taxon>Eutheria</taxon>
        <taxon>Euarchontoglires</taxon>
        <taxon>Glires</taxon>
        <taxon>Rodentia</taxon>
        <taxon>Myomorpha</taxon>
        <taxon>Muroidea</taxon>
        <taxon>Cricetidae</taxon>
        <taxon>Arvicolinae</taxon>
        <taxon>Microtus</taxon>
    </lineage>
</organism>
<feature type="domain" description="Ionotropic glutamate receptor C-terminal" evidence="17">
    <location>
        <begin position="408"/>
        <end position="783"/>
    </location>
</feature>
<keyword evidence="14 15" id="KW-0407">Ion channel</keyword>
<dbReference type="SMART" id="SM00079">
    <property type="entry name" value="PBPe"/>
    <property type="match status" value="1"/>
</dbReference>
<dbReference type="PRINTS" id="PR00177">
    <property type="entry name" value="NMDARECEPTOR"/>
</dbReference>
<sequence>MPYIFAFFCTGFLGAVVSANFPNNIQIGGLFPNQQSQEHAAFRFALSQLTEPPKLLPQIDIVNISDSFEMTYRFCSQFSKGVYAIFGFYERRTVNMLTSFCGALHVCFITPSFPVDTSNQFVLQLRPELQEALISIIDHYKWQTFVYIYDADRGLSVLQRVLDTAAEKNWQVTAVNILTTTEEGYRMLFQDLEKKKERLVVVDCESERLNAILGQIVKLEKNGIGYHYILANLGFMDIDLNKFKESGANVTGFQLVNYTDTIPARIMQQWRTSDARDHTRVDWKRPKYTSALTYDGVKVMAEAFQSLRRQRIDISRRGNAGDCLANPAVPWGQGIDIQRALQQVRFEGLTGNVQFNEKGRRTNYTLHVIEMKHDGIRKIGYWNEDDKFVPAATDAQAGGDNSSVQNRTYIVTTILEDPYVMLKKNANQFEGNDRYEGYCVELAAEIAKHVGYSYRLEIVSDGKYGARDPDTKAWNGMVGELVYGRADVAVAPLTITLVREEVIDFSKPFMSLGISIMIKKPQKSKPGVFSFLDPLAYEIWMCIVFAYIGVSVVLFLVSRFSPYEWHSEEFEEGRDQTTSDQSNEFGIFNSLWFSLGAFMQQGCDISPRSLSGRIVGGVWWFFTLIIISSYTANLAAFLTVERMVSPIESAEDLAKQTEIAYGTLEAGSTKEFFRRSKIAVFEKMWTYMKSAEPSVFVRTTEEGMIRVRKSKGKYAYLLESTMNEYIEQRKPCDTMKVGGNLDSKGYGIATPKGSALRNPVNLAVLKLNEQGLLDKLKNKWWYDKGECGSGGGDSKDKTSALSLSNVAGVFYILIGGLGLAMLVALIEFCYKSRSESKRMKGFCLIPQQSINEAIRTSTLPRNSGAGASGGGGSGENGRVVSQDFAKSMQSIPCMSHSSGMPLGATGL</sequence>
<keyword evidence="8 15" id="KW-0406">Ion transport</keyword>
<evidence type="ECO:0000256" key="2">
    <source>
        <dbReference type="ARBA" id="ARBA00022448"/>
    </source>
</evidence>
<evidence type="ECO:0000256" key="7">
    <source>
        <dbReference type="ARBA" id="ARBA00023018"/>
    </source>
</evidence>
<evidence type="ECO:0000256" key="12">
    <source>
        <dbReference type="ARBA" id="ARBA00023257"/>
    </source>
</evidence>
<dbReference type="InterPro" id="IPR015683">
    <property type="entry name" value="Ionotropic_Glu_rcpt"/>
</dbReference>
<dbReference type="CDD" id="cd06390">
    <property type="entry name" value="PBP1_iGluR_AMPA_GluR1"/>
    <property type="match status" value="1"/>
</dbReference>
<dbReference type="Pfam" id="PF00060">
    <property type="entry name" value="Lig_chan"/>
    <property type="match status" value="1"/>
</dbReference>
<dbReference type="Proteomes" id="UP000694915">
    <property type="component" value="Chromosome 7"/>
</dbReference>
<evidence type="ECO:0000256" key="14">
    <source>
        <dbReference type="ARBA" id="ARBA00023303"/>
    </source>
</evidence>
<evidence type="ECO:0000256" key="3">
    <source>
        <dbReference type="ARBA" id="ARBA00022475"/>
    </source>
</evidence>
<keyword evidence="4 15" id="KW-0812">Transmembrane</keyword>
<evidence type="ECO:0000313" key="20">
    <source>
        <dbReference type="RefSeq" id="XP_005350092.1"/>
    </source>
</evidence>
<keyword evidence="11" id="KW-0325">Glycoprotein</keyword>
<gene>
    <name evidence="20" type="primary">Gria1</name>
</gene>
<dbReference type="CDD" id="cd13729">
    <property type="entry name" value="PBP2_iGluR_AMPA_GluR1"/>
    <property type="match status" value="1"/>
</dbReference>
<feature type="chain" id="PRO_5044998497" description="Glutamate receptor" evidence="15">
    <location>
        <begin position="20"/>
        <end position="907"/>
    </location>
</feature>
<evidence type="ECO:0000256" key="11">
    <source>
        <dbReference type="ARBA" id="ARBA00023180"/>
    </source>
</evidence>